<dbReference type="OrthoDB" id="5556891at2"/>
<keyword evidence="1" id="KW-0732">Signal</keyword>
<evidence type="ECO:0000313" key="3">
    <source>
        <dbReference type="Proteomes" id="UP000017842"/>
    </source>
</evidence>
<evidence type="ECO:0000256" key="1">
    <source>
        <dbReference type="SAM" id="SignalP"/>
    </source>
</evidence>
<feature type="chain" id="PRO_5004731609" description="DUF4105 domain-containing protein" evidence="1">
    <location>
        <begin position="18"/>
        <end position="611"/>
    </location>
</feature>
<dbReference type="EMBL" id="AYLO01000135">
    <property type="protein sequence ID" value="ESS68493.1"/>
    <property type="molecule type" value="Genomic_DNA"/>
</dbReference>
<feature type="signal peptide" evidence="1">
    <location>
        <begin position="1"/>
        <end position="17"/>
    </location>
</feature>
<evidence type="ECO:0008006" key="4">
    <source>
        <dbReference type="Google" id="ProtNLM"/>
    </source>
</evidence>
<proteinExistence type="predicted"/>
<keyword evidence="3" id="KW-1185">Reference proteome</keyword>
<gene>
    <name evidence="2" type="ORF">MGMO_146c00320</name>
</gene>
<evidence type="ECO:0000313" key="2">
    <source>
        <dbReference type="EMBL" id="ESS68493.1"/>
    </source>
</evidence>
<organism evidence="2 3">
    <name type="scientific">Methyloglobulus morosus KoM1</name>
    <dbReference type="NCBI Taxonomy" id="1116472"/>
    <lineage>
        <taxon>Bacteria</taxon>
        <taxon>Pseudomonadati</taxon>
        <taxon>Pseudomonadota</taxon>
        <taxon>Gammaproteobacteria</taxon>
        <taxon>Methylococcales</taxon>
        <taxon>Methylococcaceae</taxon>
        <taxon>Methyloglobulus</taxon>
    </lineage>
</organism>
<dbReference type="eggNOG" id="ENOG5033UF9">
    <property type="taxonomic scope" value="Bacteria"/>
</dbReference>
<dbReference type="AlphaFoldDB" id="V5BVB7"/>
<dbReference type="STRING" id="1116472.MGMO_146c00320"/>
<comment type="caution">
    <text evidence="2">The sequence shown here is derived from an EMBL/GenBank/DDBJ whole genome shotgun (WGS) entry which is preliminary data.</text>
</comment>
<reference evidence="2 3" key="1">
    <citation type="journal article" date="2013" name="Genome Announc.">
        <title>Draft Genome Sequence of the Methanotrophic Gammaproteobacterium Methyloglobulus morosus DSM 22980 Strain KoM1.</title>
        <authorList>
            <person name="Poehlein A."/>
            <person name="Deutzmann J.S."/>
            <person name="Daniel R."/>
            <person name="Simeonova D.D."/>
        </authorList>
    </citation>
    <scope>NUCLEOTIDE SEQUENCE [LARGE SCALE GENOMIC DNA]</scope>
    <source>
        <strain evidence="2 3">KoM1</strain>
    </source>
</reference>
<dbReference type="PATRIC" id="fig|1116472.3.peg.3610"/>
<dbReference type="Proteomes" id="UP000017842">
    <property type="component" value="Unassembled WGS sequence"/>
</dbReference>
<protein>
    <recommendedName>
        <fullName evidence="4">DUF4105 domain-containing protein</fullName>
    </recommendedName>
</protein>
<sequence>MKALLLGLLLLTNTAQANTFQFLYIEASEGNASGGHVAVQLGEDVYHYQYEDGMVRLFKHHADAFRVNYRLRQNRTLHIADIAVSQTTYDQLNSHFKVQLLSQDQRLKHLQALQDGLSLLQSLLELKTVNAMNSKVNAELAPQLPSAGLFYANNANLGAKKTVAECTTARSSVTVITELRQKLEDRYGKNFLPEKITSLRKKLGKLSPDDKGDWASPHYSFPEHYMDLLNGLLALQVLQKVQPLLGNACFHADVPNMSLNDSALSAVKTIQQRLLLSAQSIAVSNRPDWGAALFITLARLIVIEQTIQSKHWVFLDDVDEKAVPIRKQQLSLYTEYLQKHRQVDLKRLQEAINDLAQRSSNYEPYYTKLEMAANRYHQWLESDKTGEMRYRSEQPLPGKSIPSAGFLLTDLSTTQLEQALHSQKTRIEHSDKDDRKRNGYNLLTKNCVTTLFDLINTALWGQSKRMLGGYLDPKANFIPFQAFDSVKNSYNVTKITEIPAYRKQALSKLYEQEANSLVYLRESNIFSSSLYNHNPDDSWFVFFTDDAILSRPLFGVANTLASTIQTILGLARWPFDGGKEIKKGGRGILASLPELAFFNIRKGSYPYPIEP</sequence>
<accession>V5BVB7</accession>
<name>V5BVB7_9GAMM</name>
<dbReference type="RefSeq" id="WP_023496230.1">
    <property type="nucleotide sequence ID" value="NZ_AYLO01000135.1"/>
</dbReference>